<protein>
    <submittedName>
        <fullName evidence="1">Uncharacterized protein</fullName>
    </submittedName>
</protein>
<organism evidence="1 2">
    <name type="scientific">Gossypium anomalum</name>
    <dbReference type="NCBI Taxonomy" id="47600"/>
    <lineage>
        <taxon>Eukaryota</taxon>
        <taxon>Viridiplantae</taxon>
        <taxon>Streptophyta</taxon>
        <taxon>Embryophyta</taxon>
        <taxon>Tracheophyta</taxon>
        <taxon>Spermatophyta</taxon>
        <taxon>Magnoliopsida</taxon>
        <taxon>eudicotyledons</taxon>
        <taxon>Gunneridae</taxon>
        <taxon>Pentapetalae</taxon>
        <taxon>rosids</taxon>
        <taxon>malvids</taxon>
        <taxon>Malvales</taxon>
        <taxon>Malvaceae</taxon>
        <taxon>Malvoideae</taxon>
        <taxon>Gossypium</taxon>
    </lineage>
</organism>
<sequence>MAWLRRNFGELDEDSTKVEREQHVHAYILIVIGFVWKPYKDLTNWECISSEFLVNPNIQHVNVSLVVYIILEMHESNRVMWQLRFRQSIPVVPQDLDDLHPIDLRRRPMKIGLDSTVNISTCGTIGTSFYLLTR</sequence>
<evidence type="ECO:0000313" key="2">
    <source>
        <dbReference type="Proteomes" id="UP000701853"/>
    </source>
</evidence>
<name>A0A8J6D4Q2_9ROSI</name>
<gene>
    <name evidence="1" type="ORF">CXB51_014249</name>
</gene>
<accession>A0A8J6D4Q2</accession>
<proteinExistence type="predicted"/>
<keyword evidence="2" id="KW-1185">Reference proteome</keyword>
<dbReference type="EMBL" id="JAHUZN010000006">
    <property type="protein sequence ID" value="KAG8491108.1"/>
    <property type="molecule type" value="Genomic_DNA"/>
</dbReference>
<reference evidence="1 2" key="1">
    <citation type="journal article" date="2021" name="bioRxiv">
        <title>The Gossypium anomalum genome as a resource for cotton improvement and evolutionary analysis of hybrid incompatibility.</title>
        <authorList>
            <person name="Grover C.E."/>
            <person name="Yuan D."/>
            <person name="Arick M.A."/>
            <person name="Miller E.R."/>
            <person name="Hu G."/>
            <person name="Peterson D.G."/>
            <person name="Wendel J.F."/>
            <person name="Udall J.A."/>
        </authorList>
    </citation>
    <scope>NUCLEOTIDE SEQUENCE [LARGE SCALE GENOMIC DNA]</scope>
    <source>
        <strain evidence="1">JFW-Udall</strain>
        <tissue evidence="1">Leaf</tissue>
    </source>
</reference>
<comment type="caution">
    <text evidence="1">The sequence shown here is derived from an EMBL/GenBank/DDBJ whole genome shotgun (WGS) entry which is preliminary data.</text>
</comment>
<evidence type="ECO:0000313" key="1">
    <source>
        <dbReference type="EMBL" id="KAG8491108.1"/>
    </source>
</evidence>
<dbReference type="OrthoDB" id="1001962at2759"/>
<dbReference type="Proteomes" id="UP000701853">
    <property type="component" value="Chromosome 6"/>
</dbReference>
<dbReference type="AlphaFoldDB" id="A0A8J6D4Q2"/>